<keyword evidence="11 17" id="KW-0482">Metalloprotease</keyword>
<evidence type="ECO:0000259" key="18">
    <source>
        <dbReference type="Pfam" id="PF01433"/>
    </source>
</evidence>
<dbReference type="GO" id="GO:0043171">
    <property type="term" value="P:peptide catabolic process"/>
    <property type="evidence" value="ECO:0007669"/>
    <property type="project" value="TreeGrafter"/>
</dbReference>
<keyword evidence="12" id="KW-0449">Lipoprotein</keyword>
<dbReference type="FunFam" id="2.60.40.1910:FF:000002">
    <property type="entry name" value="Aminopeptidase"/>
    <property type="match status" value="1"/>
</dbReference>
<dbReference type="InterPro" id="IPR027268">
    <property type="entry name" value="Peptidase_M4/M1_CTD_sf"/>
</dbReference>
<keyword evidence="10 15" id="KW-0862">Zinc</keyword>
<evidence type="ECO:0000256" key="10">
    <source>
        <dbReference type="ARBA" id="ARBA00022833"/>
    </source>
</evidence>
<evidence type="ECO:0000256" key="14">
    <source>
        <dbReference type="PIRSR" id="PIRSR634016-1"/>
    </source>
</evidence>
<dbReference type="Gene3D" id="2.60.40.1910">
    <property type="match status" value="1"/>
</dbReference>
<dbReference type="GO" id="GO:0008270">
    <property type="term" value="F:zinc ion binding"/>
    <property type="evidence" value="ECO:0007669"/>
    <property type="project" value="UniProtKB-UniRule"/>
</dbReference>
<dbReference type="AlphaFoldDB" id="A0AAE1H4S9"/>
<dbReference type="InterPro" id="IPR050344">
    <property type="entry name" value="Peptidase_M1_aminopeptidases"/>
</dbReference>
<feature type="binding site" evidence="15">
    <location>
        <position position="330"/>
    </location>
    <ligand>
        <name>Zn(2+)</name>
        <dbReference type="ChEBI" id="CHEBI:29105"/>
        <note>catalytic</note>
    </ligand>
</feature>
<evidence type="ECO:0000256" key="7">
    <source>
        <dbReference type="ARBA" id="ARBA00022670"/>
    </source>
</evidence>
<keyword evidence="22" id="KW-1185">Reference proteome</keyword>
<dbReference type="PRINTS" id="PR00756">
    <property type="entry name" value="ALADIPTASE"/>
</dbReference>
<dbReference type="EMBL" id="JAHWGI010000393">
    <property type="protein sequence ID" value="KAK3914792.1"/>
    <property type="molecule type" value="Genomic_DNA"/>
</dbReference>
<keyword evidence="7 17" id="KW-0645">Protease</keyword>
<evidence type="ECO:0000256" key="17">
    <source>
        <dbReference type="RuleBase" id="RU364040"/>
    </source>
</evidence>
<dbReference type="Pfam" id="PF11838">
    <property type="entry name" value="ERAP1_C"/>
    <property type="match status" value="1"/>
</dbReference>
<comment type="caution">
    <text evidence="21">The sequence shown here is derived from an EMBL/GenBank/DDBJ whole genome shotgun (WGS) entry which is preliminary data.</text>
</comment>
<dbReference type="Pfam" id="PF01433">
    <property type="entry name" value="Peptidase_M1"/>
    <property type="match status" value="1"/>
</dbReference>
<evidence type="ECO:0000256" key="1">
    <source>
        <dbReference type="ARBA" id="ARBA00004496"/>
    </source>
</evidence>
<evidence type="ECO:0000313" key="22">
    <source>
        <dbReference type="Proteomes" id="UP001219518"/>
    </source>
</evidence>
<evidence type="ECO:0000256" key="12">
    <source>
        <dbReference type="ARBA" id="ARBA00023288"/>
    </source>
</evidence>
<dbReference type="SUPFAM" id="SSF63737">
    <property type="entry name" value="Leukotriene A4 hydrolase N-terminal domain"/>
    <property type="match status" value="1"/>
</dbReference>
<dbReference type="EC" id="3.4.11.-" evidence="17"/>
<evidence type="ECO:0000256" key="9">
    <source>
        <dbReference type="ARBA" id="ARBA00022801"/>
    </source>
</evidence>
<dbReference type="InterPro" id="IPR045357">
    <property type="entry name" value="Aminopeptidase_N-like_N"/>
</dbReference>
<name>A0AAE1H4S9_9NEOP</name>
<feature type="active site" description="Proton acceptor" evidence="14">
    <location>
        <position position="308"/>
    </location>
</feature>
<organism evidence="21 22">
    <name type="scientific">Frankliniella fusca</name>
    <dbReference type="NCBI Taxonomy" id="407009"/>
    <lineage>
        <taxon>Eukaryota</taxon>
        <taxon>Metazoa</taxon>
        <taxon>Ecdysozoa</taxon>
        <taxon>Arthropoda</taxon>
        <taxon>Hexapoda</taxon>
        <taxon>Insecta</taxon>
        <taxon>Pterygota</taxon>
        <taxon>Neoptera</taxon>
        <taxon>Paraneoptera</taxon>
        <taxon>Thysanoptera</taxon>
        <taxon>Terebrantia</taxon>
        <taxon>Thripoidea</taxon>
        <taxon>Thripidae</taxon>
        <taxon>Frankliniella</taxon>
    </lineage>
</organism>
<evidence type="ECO:0000256" key="4">
    <source>
        <dbReference type="ARBA" id="ARBA00022438"/>
    </source>
</evidence>
<evidence type="ECO:0000313" key="21">
    <source>
        <dbReference type="EMBL" id="KAK3914792.1"/>
    </source>
</evidence>
<dbReference type="FunFam" id="1.25.50.20:FF:000002">
    <property type="entry name" value="Aminopeptidase"/>
    <property type="match status" value="1"/>
</dbReference>
<dbReference type="InterPro" id="IPR014782">
    <property type="entry name" value="Peptidase_M1_dom"/>
</dbReference>
<keyword evidence="8 15" id="KW-0479">Metal-binding</keyword>
<dbReference type="FunFam" id="2.60.40.1730:FF:000002">
    <property type="entry name" value="Aminopeptidase"/>
    <property type="match status" value="1"/>
</dbReference>
<dbReference type="InterPro" id="IPR042097">
    <property type="entry name" value="Aminopeptidase_N-like_N_sf"/>
</dbReference>
<evidence type="ECO:0000256" key="3">
    <source>
        <dbReference type="ARBA" id="ARBA00010136"/>
    </source>
</evidence>
<protein>
    <recommendedName>
        <fullName evidence="17">Aminopeptidase</fullName>
        <ecNumber evidence="17">3.4.11.-</ecNumber>
    </recommendedName>
</protein>
<keyword evidence="6" id="KW-0325">Glycoprotein</keyword>
<dbReference type="InterPro" id="IPR034016">
    <property type="entry name" value="M1_APN-typ"/>
</dbReference>
<feature type="domain" description="ERAP1-like C-terminal" evidence="19">
    <location>
        <begin position="533"/>
        <end position="848"/>
    </location>
</feature>
<dbReference type="GO" id="GO:0006508">
    <property type="term" value="P:proteolysis"/>
    <property type="evidence" value="ECO:0007669"/>
    <property type="project" value="UniProtKB-KW"/>
</dbReference>
<dbReference type="Gene3D" id="2.60.40.1730">
    <property type="entry name" value="tricorn interacting facor f3 domain"/>
    <property type="match status" value="1"/>
</dbReference>
<dbReference type="InterPro" id="IPR001930">
    <property type="entry name" value="Peptidase_M1"/>
</dbReference>
<dbReference type="PANTHER" id="PTHR11533:SF174">
    <property type="entry name" value="PUROMYCIN-SENSITIVE AMINOPEPTIDASE-RELATED"/>
    <property type="match status" value="1"/>
</dbReference>
<evidence type="ECO:0000256" key="2">
    <source>
        <dbReference type="ARBA" id="ARBA00004609"/>
    </source>
</evidence>
<keyword evidence="6" id="KW-0336">GPI-anchor</keyword>
<accession>A0AAE1H4S9</accession>
<evidence type="ECO:0000256" key="13">
    <source>
        <dbReference type="ARBA" id="ARBA00052895"/>
    </source>
</evidence>
<evidence type="ECO:0000259" key="19">
    <source>
        <dbReference type="Pfam" id="PF11838"/>
    </source>
</evidence>
<comment type="subcellular location">
    <subcellularLocation>
        <location evidence="2">Cell membrane</location>
        <topology evidence="2">Lipid-anchor</topology>
        <topology evidence="2">GPI-anchor</topology>
    </subcellularLocation>
    <subcellularLocation>
        <location evidence="1">Cytoplasm</location>
    </subcellularLocation>
</comment>
<dbReference type="SUPFAM" id="SSF55486">
    <property type="entry name" value="Metalloproteases ('zincins'), catalytic domain"/>
    <property type="match status" value="1"/>
</dbReference>
<feature type="binding site" evidence="15">
    <location>
        <position position="307"/>
    </location>
    <ligand>
        <name>Zn(2+)</name>
        <dbReference type="ChEBI" id="CHEBI:29105"/>
        <note>catalytic</note>
    </ligand>
</feature>
<dbReference type="GO" id="GO:0098552">
    <property type="term" value="C:side of membrane"/>
    <property type="evidence" value="ECO:0007669"/>
    <property type="project" value="UniProtKB-KW"/>
</dbReference>
<sequence>MSKNSDRQYDKLPKSVIPTHYNLYLKPNLLTCTFEGKVTVTLKVNSPTDQVKFHSIELELSDVELRTGDGKLLSIQLSSCNYNESITLDVLGGLNVGLCTLSVKFKGVLDDNLRGFYQARYVSVDGEERVCAITQFEASKAHRCFPCWDEPAFKATFDITVCCPEDRVALSNMPISSEVADKLGSKEVRFATSPIMSTYLVAVVVGEFDFIEQLTPRGVKVRVYTPVQKKEQGQFALDTAIKVLPFFEDFFQIPFPLPKMDLIAVPSLSFGAMENWGLITYRESCLLADPKVSSVKKKQYIAIIVAHEIAHQWFGNLVTMEWWEHLWLNEGYATFMEFLSVAKLFPDYKIWNQFISLVYSPAMKMDALKTSHSVEVPVNHPLHVDEIFDDISYNKGASLIRMLHAYIGDNDFEKGMNMYLNKFKFRNASTDDLWSVLEEASHKPISSIMPNWTKLPGYPVVFVERTQDGNKCRLLLRQFKFCASGSEADSKPETWVVPMEYMVQTTQGNTIGRFELASQEDTLTIDGLNKQNWVKLNPSQNGFYRVQYSSEMLENLMPAISNLSLPPIDRLGILDDLFALVQGGYCRTDKILELLQSMTKEDSCMVWSTMSSVMMKLKKLLEYASDTIQSSFMTFGRKLLTDIKQKISWDPKNDEGHEDKLLRSVILDLLGEFEDETTIFEAEKRLKAHIGGSVEIAPDVRAVVYSIGVKNANEDLYKSVINMYHSASLQEERERIVYALASMKDQVLISKLMNFALSKHVRKENSLNVLSAISQTLSGREQVWNYTKRCWEEVLEGYAGTFALPHFISGVFSHAASSEMASNLEEFSKNHSVLGMERTIDQAIEKMRVNASWLERDMQLIKSLLENKNKNSSSP</sequence>
<dbReference type="GO" id="GO:0005886">
    <property type="term" value="C:plasma membrane"/>
    <property type="evidence" value="ECO:0007669"/>
    <property type="project" value="UniProtKB-SubCell"/>
</dbReference>
<evidence type="ECO:0000256" key="16">
    <source>
        <dbReference type="PIRSR" id="PIRSR634016-4"/>
    </source>
</evidence>
<dbReference type="GO" id="GO:0070006">
    <property type="term" value="F:metalloaminopeptidase activity"/>
    <property type="evidence" value="ECO:0007669"/>
    <property type="project" value="TreeGrafter"/>
</dbReference>
<dbReference type="InterPro" id="IPR024571">
    <property type="entry name" value="ERAP1-like_C_dom"/>
</dbReference>
<feature type="domain" description="Peptidase M1 membrane alanine aminopeptidase" evidence="18">
    <location>
        <begin position="235"/>
        <end position="452"/>
    </location>
</feature>
<dbReference type="CDD" id="cd09601">
    <property type="entry name" value="M1_APN-Q_like"/>
    <property type="match status" value="1"/>
</dbReference>
<dbReference type="FunFam" id="1.10.390.10:FF:000001">
    <property type="entry name" value="Aminopeptidase"/>
    <property type="match status" value="1"/>
</dbReference>
<comment type="similarity">
    <text evidence="3 17">Belongs to the peptidase M1 family.</text>
</comment>
<evidence type="ECO:0000256" key="15">
    <source>
        <dbReference type="PIRSR" id="PIRSR634016-3"/>
    </source>
</evidence>
<evidence type="ECO:0000259" key="20">
    <source>
        <dbReference type="Pfam" id="PF17900"/>
    </source>
</evidence>
<feature type="domain" description="Aminopeptidase N-like N-terminal" evidence="20">
    <location>
        <begin position="18"/>
        <end position="200"/>
    </location>
</feature>
<reference evidence="21" key="1">
    <citation type="submission" date="2021-07" db="EMBL/GenBank/DDBJ databases">
        <authorList>
            <person name="Catto M.A."/>
            <person name="Jacobson A."/>
            <person name="Kennedy G."/>
            <person name="Labadie P."/>
            <person name="Hunt B.G."/>
            <person name="Srinivasan R."/>
        </authorList>
    </citation>
    <scope>NUCLEOTIDE SEQUENCE</scope>
    <source>
        <strain evidence="21">PL_HMW_Pooled</strain>
        <tissue evidence="21">Head</tissue>
    </source>
</reference>
<dbReference type="Gene3D" id="1.10.390.10">
    <property type="entry name" value="Neutral Protease Domain 2"/>
    <property type="match status" value="1"/>
</dbReference>
<dbReference type="GO" id="GO:0016285">
    <property type="term" value="F:alanyl aminopeptidase activity"/>
    <property type="evidence" value="ECO:0007669"/>
    <property type="project" value="UniProtKB-EC"/>
</dbReference>
<dbReference type="PANTHER" id="PTHR11533">
    <property type="entry name" value="PROTEASE M1 ZINC METALLOPROTEASE"/>
    <property type="match status" value="1"/>
</dbReference>
<dbReference type="Pfam" id="PF17900">
    <property type="entry name" value="Peptidase_M1_N"/>
    <property type="match status" value="1"/>
</dbReference>
<dbReference type="GO" id="GO:0005737">
    <property type="term" value="C:cytoplasm"/>
    <property type="evidence" value="ECO:0007669"/>
    <property type="project" value="UniProtKB-SubCell"/>
</dbReference>
<evidence type="ECO:0000256" key="8">
    <source>
        <dbReference type="ARBA" id="ARBA00022723"/>
    </source>
</evidence>
<comment type="catalytic activity">
    <reaction evidence="13">
        <text>Release of an N-terminal amino acid, preferentially alanine, from a wide range of peptides, amides and arylamides.</text>
        <dbReference type="EC" id="3.4.11.14"/>
    </reaction>
</comment>
<dbReference type="GO" id="GO:0005615">
    <property type="term" value="C:extracellular space"/>
    <property type="evidence" value="ECO:0007669"/>
    <property type="project" value="TreeGrafter"/>
</dbReference>
<dbReference type="Gene3D" id="1.25.50.20">
    <property type="match status" value="1"/>
</dbReference>
<gene>
    <name evidence="21" type="ORF">KUF71_024287</name>
</gene>
<reference evidence="21" key="2">
    <citation type="journal article" date="2023" name="BMC Genomics">
        <title>Pest status, molecular evolution, and epigenetic factors derived from the genome assembly of Frankliniella fusca, a thysanopteran phytovirus vector.</title>
        <authorList>
            <person name="Catto M.A."/>
            <person name="Labadie P.E."/>
            <person name="Jacobson A.L."/>
            <person name="Kennedy G.G."/>
            <person name="Srinivasan R."/>
            <person name="Hunt B.G."/>
        </authorList>
    </citation>
    <scope>NUCLEOTIDE SEQUENCE</scope>
    <source>
        <strain evidence="21">PL_HMW_Pooled</strain>
    </source>
</reference>
<feature type="binding site" evidence="15">
    <location>
        <position position="311"/>
    </location>
    <ligand>
        <name>Zn(2+)</name>
        <dbReference type="ChEBI" id="CHEBI:29105"/>
        <note>catalytic</note>
    </ligand>
</feature>
<keyword evidence="5" id="KW-0963">Cytoplasm</keyword>
<feature type="site" description="Transition state stabilizer" evidence="16">
    <location>
        <position position="393"/>
    </location>
</feature>
<keyword evidence="6" id="KW-0472">Membrane</keyword>
<proteinExistence type="inferred from homology"/>
<keyword evidence="9 17" id="KW-0378">Hydrolase</keyword>
<evidence type="ECO:0000256" key="5">
    <source>
        <dbReference type="ARBA" id="ARBA00022490"/>
    </source>
</evidence>
<dbReference type="GO" id="GO:0042277">
    <property type="term" value="F:peptide binding"/>
    <property type="evidence" value="ECO:0007669"/>
    <property type="project" value="TreeGrafter"/>
</dbReference>
<evidence type="ECO:0000256" key="6">
    <source>
        <dbReference type="ARBA" id="ARBA00022622"/>
    </source>
</evidence>
<dbReference type="Proteomes" id="UP001219518">
    <property type="component" value="Unassembled WGS sequence"/>
</dbReference>
<evidence type="ECO:0000256" key="11">
    <source>
        <dbReference type="ARBA" id="ARBA00023049"/>
    </source>
</evidence>
<comment type="cofactor">
    <cofactor evidence="15 17">
        <name>Zn(2+)</name>
        <dbReference type="ChEBI" id="CHEBI:29105"/>
    </cofactor>
    <text evidence="15 17">Binds 1 zinc ion per subunit.</text>
</comment>
<keyword evidence="4 17" id="KW-0031">Aminopeptidase</keyword>